<evidence type="ECO:0000256" key="5">
    <source>
        <dbReference type="ARBA" id="ARBA00022801"/>
    </source>
</evidence>
<keyword evidence="5 7" id="KW-0378">Hydrolase</keyword>
<dbReference type="PROSITE" id="PS01182">
    <property type="entry name" value="GLYCOSYL_HYDROL_F35"/>
    <property type="match status" value="1"/>
</dbReference>
<reference evidence="13" key="1">
    <citation type="submission" date="2016-02" db="EMBL/GenBank/DDBJ databases">
        <title>WGS assembly of Manihot esculenta.</title>
        <authorList>
            <person name="Bredeson J.V."/>
            <person name="Prochnik S.E."/>
            <person name="Lyons J.B."/>
            <person name="Schmutz J."/>
            <person name="Grimwood J."/>
            <person name="Vrebalov J."/>
            <person name="Bart R.S."/>
            <person name="Amuge T."/>
            <person name="Ferguson M.E."/>
            <person name="Green R."/>
            <person name="Putnam N."/>
            <person name="Stites J."/>
            <person name="Rounsley S."/>
            <person name="Rokhsar D.S."/>
        </authorList>
    </citation>
    <scope>NUCLEOTIDE SEQUENCE [LARGE SCALE GENOMIC DNA]</scope>
    <source>
        <tissue evidence="13">Leaf</tissue>
    </source>
</reference>
<evidence type="ECO:0000256" key="7">
    <source>
        <dbReference type="RuleBase" id="RU000675"/>
    </source>
</evidence>
<keyword evidence="6 7" id="KW-0326">Glycosidase</keyword>
<dbReference type="GO" id="GO:0004565">
    <property type="term" value="F:beta-galactosidase activity"/>
    <property type="evidence" value="ECO:0000318"/>
    <property type="project" value="GO_Central"/>
</dbReference>
<dbReference type="OrthoDB" id="1657402at2759"/>
<name>A0A2C9VPP3_MANES</name>
<proteinExistence type="inferred from homology"/>
<accession>A0A2C9VPP3</accession>
<evidence type="ECO:0000256" key="9">
    <source>
        <dbReference type="SAM" id="SignalP"/>
    </source>
</evidence>
<comment type="similarity">
    <text evidence="2 8">Belongs to the glycosyl hydrolase 35 family.</text>
</comment>
<dbReference type="Pfam" id="PF17834">
    <property type="entry name" value="GHD"/>
    <property type="match status" value="1"/>
</dbReference>
<dbReference type="EC" id="3.2.1.23" evidence="3 7"/>
<feature type="chain" id="PRO_5012044898" description="Beta-galactosidase" evidence="9">
    <location>
        <begin position="27"/>
        <end position="731"/>
    </location>
</feature>
<sequence length="731" mass="82760">MEAYSATRWFSLCIVVLFLCFQLIQCNVTYDNKALIINGQRRILFSGSIHYPRSTPQMWEGLIHKAKDGGLDVIDTYVFWNLHEPSPGNYNFEGRYDLVHFIKLVHKAGLYVHLRIGPYICGEWNFGGFPVWLKYVPGISFRTENEPFKLAMQKFTQKIVQMMKDENLFESQGGPIILSQIENEYEPEDKTFGSAGHAYMTWAAKMALSMNTGVPWVMCKEFDAPDPLINTCNGFYCDYFSPNKPDKPTMWTEAWTAWFSEFGGPIHQRPVEDLAFAVARFLQKGGSFVNYYMYHGGTNFGRTSGGPFITTSYDYDAPIDEYGLIRQPKYGHLKDFHEAIRLCEKALLNADPIVRNLGAYKQAHVFSSNSGDCAAFLVNYHRNGTLKITFNNMYYSLPPWSISILPDCKNVVFNTAQVEVQTSQVQMLPTATENEGFSWETFSEDVLSVDEDKITTVSGLLEQLNITRDTSDYLWYTTGLTIRSNESFLRQGKLLNLTVESAGHALNVFINGELCGSGHGSRKFRRFTFTGPVKLHAGKNRISLLSIAAGLPNMGTHFENWKTGIQRVTLHGLDKGQRDLTWSKWSYKVGLKGEDMNLGSPNSVPPIEWTKGDMSAQNRPLTWYRAFFDAPEGEDPLALDMGSMGKGQIWINGYNIGRYWTAKATGDCNGCKYNGTYRATTCQVGCDQPTQRWYHVPRSWVKRTKNLVVVFEEIGGDSSKISLVKRLATSD</sequence>
<comment type="catalytic activity">
    <reaction evidence="1 7">
        <text>Hydrolysis of terminal non-reducing beta-D-galactose residues in beta-D-galactosides.</text>
        <dbReference type="EC" id="3.2.1.23"/>
    </reaction>
</comment>
<dbReference type="EMBL" id="CM004392">
    <property type="protein sequence ID" value="OAY46761.1"/>
    <property type="molecule type" value="Genomic_DNA"/>
</dbReference>
<evidence type="ECO:0000256" key="6">
    <source>
        <dbReference type="ARBA" id="ARBA00023295"/>
    </source>
</evidence>
<feature type="domain" description="Beta-galactosidase beta-sandwich" evidence="11">
    <location>
        <begin position="362"/>
        <end position="418"/>
    </location>
</feature>
<dbReference type="InterPro" id="IPR048913">
    <property type="entry name" value="BetaGal_gal-bd"/>
</dbReference>
<dbReference type="InterPro" id="IPR017853">
    <property type="entry name" value="GH"/>
</dbReference>
<evidence type="ECO:0000256" key="4">
    <source>
        <dbReference type="ARBA" id="ARBA00022729"/>
    </source>
</evidence>
<dbReference type="Gramene" id="Manes.11G084780.1.v8.1">
    <property type="protein sequence ID" value="Manes.11G084780.1.v8.1.CDS"/>
    <property type="gene ID" value="Manes.11G084780.v8.1"/>
</dbReference>
<dbReference type="Pfam" id="PF21467">
    <property type="entry name" value="BetaGal_gal-bd"/>
    <property type="match status" value="1"/>
</dbReference>
<dbReference type="SUPFAM" id="SSF51445">
    <property type="entry name" value="(Trans)glycosidases"/>
    <property type="match status" value="1"/>
</dbReference>
<dbReference type="InterPro" id="IPR041392">
    <property type="entry name" value="GHD"/>
</dbReference>
<dbReference type="Gene3D" id="3.20.20.80">
    <property type="entry name" value="Glycosidases"/>
    <property type="match status" value="1"/>
</dbReference>
<evidence type="ECO:0000259" key="11">
    <source>
        <dbReference type="Pfam" id="PF17834"/>
    </source>
</evidence>
<evidence type="ECO:0000313" key="13">
    <source>
        <dbReference type="EMBL" id="OAY46761.1"/>
    </source>
</evidence>
<dbReference type="FunFam" id="3.20.20.80:FF:000021">
    <property type="entry name" value="Beta-galactosidase"/>
    <property type="match status" value="1"/>
</dbReference>
<dbReference type="STRING" id="3983.A0A2C9VPP3"/>
<evidence type="ECO:0000256" key="8">
    <source>
        <dbReference type="RuleBase" id="RU003679"/>
    </source>
</evidence>
<dbReference type="PANTHER" id="PTHR23421">
    <property type="entry name" value="BETA-GALACTOSIDASE RELATED"/>
    <property type="match status" value="1"/>
</dbReference>
<dbReference type="GO" id="GO:0019388">
    <property type="term" value="P:galactose catabolic process"/>
    <property type="evidence" value="ECO:0000318"/>
    <property type="project" value="GO_Central"/>
</dbReference>
<dbReference type="GO" id="GO:0009505">
    <property type="term" value="C:plant-type cell wall"/>
    <property type="evidence" value="ECO:0000318"/>
    <property type="project" value="GO_Central"/>
</dbReference>
<dbReference type="FunFam" id="2.60.120.260:FF:000076">
    <property type="entry name" value="Beta-galactosidase"/>
    <property type="match status" value="1"/>
</dbReference>
<evidence type="ECO:0000256" key="3">
    <source>
        <dbReference type="ARBA" id="ARBA00012756"/>
    </source>
</evidence>
<feature type="domain" description="Glycoside hydrolase 35 catalytic" evidence="10">
    <location>
        <begin position="35"/>
        <end position="339"/>
    </location>
</feature>
<evidence type="ECO:0000256" key="2">
    <source>
        <dbReference type="ARBA" id="ARBA00009809"/>
    </source>
</evidence>
<feature type="domain" description="Beta-galactosidase galactose-binding" evidence="12">
    <location>
        <begin position="621"/>
        <end position="706"/>
    </location>
</feature>
<dbReference type="InterPro" id="IPR008979">
    <property type="entry name" value="Galactose-bd-like_sf"/>
</dbReference>
<dbReference type="FunFam" id="2.60.120.260:FF:000142">
    <property type="entry name" value="Beta-galactosidase"/>
    <property type="match status" value="1"/>
</dbReference>
<dbReference type="Gene3D" id="2.60.120.260">
    <property type="entry name" value="Galactose-binding domain-like"/>
    <property type="match status" value="2"/>
</dbReference>
<evidence type="ECO:0000259" key="12">
    <source>
        <dbReference type="Pfam" id="PF21467"/>
    </source>
</evidence>
<dbReference type="AlphaFoldDB" id="A0A2C9VPP3"/>
<dbReference type="InterPro" id="IPR001944">
    <property type="entry name" value="Glycoside_Hdrlase_35"/>
</dbReference>
<dbReference type="GO" id="GO:0009827">
    <property type="term" value="P:plant-type cell wall modification"/>
    <property type="evidence" value="ECO:0000318"/>
    <property type="project" value="GO_Central"/>
</dbReference>
<dbReference type="Pfam" id="PF01301">
    <property type="entry name" value="Glyco_hydro_35"/>
    <property type="match status" value="1"/>
</dbReference>
<organism evidence="13">
    <name type="scientific">Manihot esculenta</name>
    <name type="common">Cassava</name>
    <name type="synonym">Jatropha manihot</name>
    <dbReference type="NCBI Taxonomy" id="3983"/>
    <lineage>
        <taxon>Eukaryota</taxon>
        <taxon>Viridiplantae</taxon>
        <taxon>Streptophyta</taxon>
        <taxon>Embryophyta</taxon>
        <taxon>Tracheophyta</taxon>
        <taxon>Spermatophyta</taxon>
        <taxon>Magnoliopsida</taxon>
        <taxon>eudicotyledons</taxon>
        <taxon>Gunneridae</taxon>
        <taxon>Pentapetalae</taxon>
        <taxon>rosids</taxon>
        <taxon>fabids</taxon>
        <taxon>Malpighiales</taxon>
        <taxon>Euphorbiaceae</taxon>
        <taxon>Crotonoideae</taxon>
        <taxon>Manihoteae</taxon>
        <taxon>Manihot</taxon>
    </lineage>
</organism>
<evidence type="ECO:0000256" key="1">
    <source>
        <dbReference type="ARBA" id="ARBA00001412"/>
    </source>
</evidence>
<feature type="signal peptide" evidence="9">
    <location>
        <begin position="1"/>
        <end position="26"/>
    </location>
</feature>
<dbReference type="InterPro" id="IPR019801">
    <property type="entry name" value="Glyco_hydro_35_CS"/>
</dbReference>
<gene>
    <name evidence="13" type="ORF">MANES_06G025400</name>
</gene>
<dbReference type="PRINTS" id="PR00742">
    <property type="entry name" value="GLHYDRLASE35"/>
</dbReference>
<evidence type="ECO:0000259" key="10">
    <source>
        <dbReference type="Pfam" id="PF01301"/>
    </source>
</evidence>
<dbReference type="GO" id="GO:0005773">
    <property type="term" value="C:vacuole"/>
    <property type="evidence" value="ECO:0000318"/>
    <property type="project" value="GO_Central"/>
</dbReference>
<dbReference type="InterPro" id="IPR031330">
    <property type="entry name" value="Gly_Hdrlase_35_cat"/>
</dbReference>
<dbReference type="OMA" id="MLPTNVQ"/>
<dbReference type="SUPFAM" id="SSF49785">
    <property type="entry name" value="Galactose-binding domain-like"/>
    <property type="match status" value="2"/>
</dbReference>
<keyword evidence="4 9" id="KW-0732">Signal</keyword>
<protein>
    <recommendedName>
        <fullName evidence="3 7">Beta-galactosidase</fullName>
        <ecNumber evidence="3 7">3.2.1.23</ecNumber>
    </recommendedName>
</protein>